<dbReference type="Gene3D" id="1.10.20.140">
    <property type="match status" value="1"/>
</dbReference>
<evidence type="ECO:0000256" key="10">
    <source>
        <dbReference type="HAMAP-Rule" id="MF_00185"/>
    </source>
</evidence>
<dbReference type="InterPro" id="IPR027417">
    <property type="entry name" value="P-loop_NTPase"/>
</dbReference>
<evidence type="ECO:0000256" key="9">
    <source>
        <dbReference type="ARBA" id="ARBA00049563"/>
    </source>
</evidence>
<evidence type="ECO:0000256" key="2">
    <source>
        <dbReference type="ARBA" id="ARBA00003213"/>
    </source>
</evidence>
<evidence type="ECO:0000256" key="7">
    <source>
        <dbReference type="ARBA" id="ARBA00022840"/>
    </source>
</evidence>
<evidence type="ECO:0000256" key="5">
    <source>
        <dbReference type="ARBA" id="ARBA00022694"/>
    </source>
</evidence>
<evidence type="ECO:0000313" key="14">
    <source>
        <dbReference type="EMBL" id="MBK1705389.1"/>
    </source>
</evidence>
<comment type="similarity">
    <text evidence="3 10 13">Belongs to the IPP transferase family.</text>
</comment>
<dbReference type="RefSeq" id="WP_200346598.1">
    <property type="nucleotide sequence ID" value="NZ_NRSJ01000021.1"/>
</dbReference>
<dbReference type="InterPro" id="IPR018022">
    <property type="entry name" value="IPT"/>
</dbReference>
<feature type="binding site" evidence="10">
    <location>
        <begin position="29"/>
        <end position="36"/>
    </location>
    <ligand>
        <name>ATP</name>
        <dbReference type="ChEBI" id="CHEBI:30616"/>
    </ligand>
</feature>
<keyword evidence="4 10" id="KW-0808">Transferase</keyword>
<dbReference type="PANTHER" id="PTHR11088:SF60">
    <property type="entry name" value="TRNA DIMETHYLALLYLTRANSFERASE"/>
    <property type="match status" value="1"/>
</dbReference>
<dbReference type="FunFam" id="1.10.20.140:FF:000001">
    <property type="entry name" value="tRNA dimethylallyltransferase"/>
    <property type="match status" value="1"/>
</dbReference>
<dbReference type="PANTHER" id="PTHR11088">
    <property type="entry name" value="TRNA DIMETHYLALLYLTRANSFERASE"/>
    <property type="match status" value="1"/>
</dbReference>
<evidence type="ECO:0000256" key="13">
    <source>
        <dbReference type="RuleBase" id="RU003785"/>
    </source>
</evidence>
<dbReference type="GO" id="GO:0052381">
    <property type="term" value="F:tRNA dimethylallyltransferase activity"/>
    <property type="evidence" value="ECO:0007669"/>
    <property type="project" value="UniProtKB-UniRule"/>
</dbReference>
<evidence type="ECO:0000256" key="12">
    <source>
        <dbReference type="RuleBase" id="RU003784"/>
    </source>
</evidence>
<dbReference type="HAMAP" id="MF_00185">
    <property type="entry name" value="IPP_trans"/>
    <property type="match status" value="1"/>
</dbReference>
<dbReference type="GO" id="GO:0006400">
    <property type="term" value="P:tRNA modification"/>
    <property type="evidence" value="ECO:0007669"/>
    <property type="project" value="TreeGrafter"/>
</dbReference>
<keyword evidence="5 10" id="KW-0819">tRNA processing</keyword>
<dbReference type="AlphaFoldDB" id="A0AAJ0U504"/>
<dbReference type="EMBL" id="NRSJ01000021">
    <property type="protein sequence ID" value="MBK1705389.1"/>
    <property type="molecule type" value="Genomic_DNA"/>
</dbReference>
<keyword evidence="6 10" id="KW-0547">Nucleotide-binding</keyword>
<comment type="caution">
    <text evidence="10">Lacks conserved residue(s) required for the propagation of feature annotation.</text>
</comment>
<keyword evidence="8 10" id="KW-0460">Magnesium</keyword>
<evidence type="ECO:0000313" key="15">
    <source>
        <dbReference type="Proteomes" id="UP001296776"/>
    </source>
</evidence>
<name>A0AAJ0U504_9GAMM</name>
<comment type="cofactor">
    <cofactor evidence="1 10">
        <name>Mg(2+)</name>
        <dbReference type="ChEBI" id="CHEBI:18420"/>
    </cofactor>
</comment>
<feature type="site" description="Interaction with substrate tRNA" evidence="10">
    <location>
        <position position="120"/>
    </location>
</feature>
<dbReference type="NCBIfam" id="TIGR00174">
    <property type="entry name" value="miaA"/>
    <property type="match status" value="1"/>
</dbReference>
<feature type="binding site" evidence="10">
    <location>
        <begin position="31"/>
        <end position="36"/>
    </location>
    <ligand>
        <name>substrate</name>
    </ligand>
</feature>
<dbReference type="Gene3D" id="3.40.50.300">
    <property type="entry name" value="P-loop containing nucleotide triphosphate hydrolases"/>
    <property type="match status" value="1"/>
</dbReference>
<gene>
    <name evidence="10" type="primary">miaA</name>
    <name evidence="14" type="ORF">CKO40_12730</name>
</gene>
<dbReference type="SUPFAM" id="SSF52540">
    <property type="entry name" value="P-loop containing nucleoside triphosphate hydrolases"/>
    <property type="match status" value="1"/>
</dbReference>
<comment type="caution">
    <text evidence="14">The sequence shown here is derived from an EMBL/GenBank/DDBJ whole genome shotgun (WGS) entry which is preliminary data.</text>
</comment>
<dbReference type="InterPro" id="IPR039657">
    <property type="entry name" value="Dimethylallyltransferase"/>
</dbReference>
<evidence type="ECO:0000256" key="11">
    <source>
        <dbReference type="RuleBase" id="RU003783"/>
    </source>
</evidence>
<dbReference type="GO" id="GO:0005524">
    <property type="term" value="F:ATP binding"/>
    <property type="evidence" value="ECO:0007669"/>
    <property type="project" value="UniProtKB-UniRule"/>
</dbReference>
<evidence type="ECO:0000256" key="6">
    <source>
        <dbReference type="ARBA" id="ARBA00022741"/>
    </source>
</evidence>
<feature type="region of interest" description="Interaction with substrate tRNA" evidence="10">
    <location>
        <begin position="54"/>
        <end position="57"/>
    </location>
</feature>
<reference evidence="14" key="1">
    <citation type="submission" date="2017-08" db="EMBL/GenBank/DDBJ databases">
        <authorList>
            <person name="Imhoff J.F."/>
            <person name="Rahn T."/>
            <person name="Kuenzel S."/>
            <person name="Neulinger S.C."/>
        </authorList>
    </citation>
    <scope>NUCLEOTIDE SEQUENCE</scope>
    <source>
        <strain evidence="14">DSM 11080</strain>
    </source>
</reference>
<reference evidence="14" key="2">
    <citation type="journal article" date="2020" name="Microorganisms">
        <title>Osmotic Adaptation and Compatible Solute Biosynthesis of Phototrophic Bacteria as Revealed from Genome Analyses.</title>
        <authorList>
            <person name="Imhoff J.F."/>
            <person name="Rahn T."/>
            <person name="Kunzel S."/>
            <person name="Keller A."/>
            <person name="Neulinger S.C."/>
        </authorList>
    </citation>
    <scope>NUCLEOTIDE SEQUENCE</scope>
    <source>
        <strain evidence="14">DSM 11080</strain>
    </source>
</reference>
<sequence length="329" mass="35928">MDNALPHASPAADASPASSALPPAILITGPTASGKTELALAVAEHFPCDLISVDSAMVYRGMDIGTAKPGPEVLSRHPHRLVDICEPTESYSAARFRTDALAAMGEITAAGRVPLLVGGTMLYWRALAGGLSPLPEAQPQVRAGLAERHARRGAAAMHAWLTEVDPTTAAQVHPNDPQRVQRALEVFLVTGRPMSELRTGGSQSGLAYRVLKLARSPRDRAILHQRIARRFDAMLAAGFEDEVRRLRARSDLDADRPAMRCVGYRQLWAYLEGALDDAEMHAQAVAATRQLAKRQYTWLRAESDCNWLWDQEGLERDTLERVRAFLEAG</sequence>
<feature type="site" description="Interaction with substrate tRNA" evidence="10">
    <location>
        <position position="142"/>
    </location>
</feature>
<dbReference type="EC" id="2.5.1.75" evidence="10"/>
<evidence type="ECO:0000256" key="3">
    <source>
        <dbReference type="ARBA" id="ARBA00005842"/>
    </source>
</evidence>
<comment type="catalytic activity">
    <reaction evidence="9 10 11">
        <text>adenosine(37) in tRNA + dimethylallyl diphosphate = N(6)-dimethylallyladenosine(37) in tRNA + diphosphate</text>
        <dbReference type="Rhea" id="RHEA:26482"/>
        <dbReference type="Rhea" id="RHEA-COMP:10162"/>
        <dbReference type="Rhea" id="RHEA-COMP:10375"/>
        <dbReference type="ChEBI" id="CHEBI:33019"/>
        <dbReference type="ChEBI" id="CHEBI:57623"/>
        <dbReference type="ChEBI" id="CHEBI:74411"/>
        <dbReference type="ChEBI" id="CHEBI:74415"/>
        <dbReference type="EC" id="2.5.1.75"/>
    </reaction>
</comment>
<accession>A0AAJ0U504</accession>
<keyword evidence="7 10" id="KW-0067">ATP-binding</keyword>
<evidence type="ECO:0000256" key="1">
    <source>
        <dbReference type="ARBA" id="ARBA00001946"/>
    </source>
</evidence>
<keyword evidence="15" id="KW-1185">Reference proteome</keyword>
<dbReference type="Proteomes" id="UP001296776">
    <property type="component" value="Unassembled WGS sequence"/>
</dbReference>
<proteinExistence type="inferred from homology"/>
<evidence type="ECO:0000256" key="4">
    <source>
        <dbReference type="ARBA" id="ARBA00022679"/>
    </source>
</evidence>
<comment type="function">
    <text evidence="2 10 12">Catalyzes the transfer of a dimethylallyl group onto the adenine at position 37 in tRNAs that read codons beginning with uridine, leading to the formation of N6-(dimethylallyl)adenosine (i(6)A).</text>
</comment>
<organism evidence="14 15">
    <name type="scientific">Halochromatium glycolicum</name>
    <dbReference type="NCBI Taxonomy" id="85075"/>
    <lineage>
        <taxon>Bacteria</taxon>
        <taxon>Pseudomonadati</taxon>
        <taxon>Pseudomonadota</taxon>
        <taxon>Gammaproteobacteria</taxon>
        <taxon>Chromatiales</taxon>
        <taxon>Chromatiaceae</taxon>
        <taxon>Halochromatium</taxon>
    </lineage>
</organism>
<feature type="region of interest" description="Interaction with substrate tRNA" evidence="10">
    <location>
        <begin position="178"/>
        <end position="182"/>
    </location>
</feature>
<protein>
    <recommendedName>
        <fullName evidence="10">tRNA dimethylallyltransferase</fullName>
        <ecNumber evidence="10">2.5.1.75</ecNumber>
    </recommendedName>
    <alternativeName>
        <fullName evidence="10">Dimethylallyl diphosphate:tRNA dimethylallyltransferase</fullName>
        <shortName evidence="10">DMAPP:tRNA dimethylallyltransferase</shortName>
        <shortName evidence="10">DMATase</shortName>
    </alternativeName>
    <alternativeName>
        <fullName evidence="10">Isopentenyl-diphosphate:tRNA isopentenyltransferase</fullName>
        <shortName evidence="10">IPP transferase</shortName>
        <shortName evidence="10">IPPT</shortName>
        <shortName evidence="10">IPTase</shortName>
    </alternativeName>
</protein>
<feature type="region of interest" description="Interaction with substrate tRNA" evidence="10">
    <location>
        <begin position="260"/>
        <end position="265"/>
    </location>
</feature>
<evidence type="ECO:0000256" key="8">
    <source>
        <dbReference type="ARBA" id="ARBA00022842"/>
    </source>
</evidence>
<comment type="subunit">
    <text evidence="10">Monomer.</text>
</comment>
<dbReference type="Pfam" id="PF01715">
    <property type="entry name" value="IPPT"/>
    <property type="match status" value="1"/>
</dbReference>